<dbReference type="EMBL" id="JAACXV010000019">
    <property type="protein sequence ID" value="KAF7286876.1"/>
    <property type="molecule type" value="Genomic_DNA"/>
</dbReference>
<evidence type="ECO:0000313" key="4">
    <source>
        <dbReference type="Proteomes" id="UP000625711"/>
    </source>
</evidence>
<dbReference type="PANTHER" id="PTHR22826:SF106">
    <property type="entry name" value="TRIO, ISOFORM A"/>
    <property type="match status" value="1"/>
</dbReference>
<sequence length="386" mass="45570">MITKRIQYILEELLATEENYVKNIKRLLTDYYIFLYEYYPEEANIIFGNLKKIYQLQISFLETLESCGPQLDGILEAFIDYEKLFKLYPIYMRNVPKANATVKILNGVLQKRQVIVKDKFGISAYLIKPIQRLANYKLFFENIIKELYKVNLPTKQAEYTLSKIKRYMSEGDDALIIHSIEKSPIKPEHYGLFIMKEKFTLLQPEKLNSMRHKNRFTYYKSIYTNDLQIVTFDDKNQIHLTDFGKKKRRIIDYTFVLDAKNAVIRKTWNHEITNILLKQLCETQKEENREGNKGYERSISMKDNFKNPINDEGISSHFKNNGNNIREAEQFQNNTMIFQYSDLEHRVAGISVPTKIKVEDVLEDILKTKSIYVDGIEYLLKVSFGT</sequence>
<evidence type="ECO:0000259" key="2">
    <source>
        <dbReference type="PROSITE" id="PS50010"/>
    </source>
</evidence>
<dbReference type="SMART" id="SM00325">
    <property type="entry name" value="RhoGEF"/>
    <property type="match status" value="1"/>
</dbReference>
<feature type="domain" description="DH" evidence="2">
    <location>
        <begin position="5"/>
        <end position="174"/>
    </location>
</feature>
<gene>
    <name evidence="3" type="ORF">GWI33_003447</name>
</gene>
<dbReference type="InterPro" id="IPR000219">
    <property type="entry name" value="DH_dom"/>
</dbReference>
<evidence type="ECO:0000256" key="1">
    <source>
        <dbReference type="ARBA" id="ARBA00022658"/>
    </source>
</evidence>
<dbReference type="Proteomes" id="UP000625711">
    <property type="component" value="Unassembled WGS sequence"/>
</dbReference>
<accession>A0A834MLD7</accession>
<evidence type="ECO:0000313" key="3">
    <source>
        <dbReference type="EMBL" id="KAF7286876.1"/>
    </source>
</evidence>
<dbReference type="AlphaFoldDB" id="A0A834MLD7"/>
<keyword evidence="4" id="KW-1185">Reference proteome</keyword>
<dbReference type="GO" id="GO:0007411">
    <property type="term" value="P:axon guidance"/>
    <property type="evidence" value="ECO:0007669"/>
    <property type="project" value="TreeGrafter"/>
</dbReference>
<name>A0A834MLD7_RHYFE</name>
<dbReference type="GO" id="GO:0005737">
    <property type="term" value="C:cytoplasm"/>
    <property type="evidence" value="ECO:0007669"/>
    <property type="project" value="TreeGrafter"/>
</dbReference>
<comment type="caution">
    <text evidence="3">The sequence shown here is derived from an EMBL/GenBank/DDBJ whole genome shotgun (WGS) entry which is preliminary data.</text>
</comment>
<dbReference type="Pfam" id="PF00621">
    <property type="entry name" value="RhoGEF"/>
    <property type="match status" value="1"/>
</dbReference>
<dbReference type="OrthoDB" id="6152532at2759"/>
<dbReference type="Gene3D" id="2.30.29.30">
    <property type="entry name" value="Pleckstrin-homology domain (PH domain)/Phosphotyrosine-binding domain (PTB)"/>
    <property type="match status" value="1"/>
</dbReference>
<proteinExistence type="predicted"/>
<organism evidence="3 4">
    <name type="scientific">Rhynchophorus ferrugineus</name>
    <name type="common">Red palm weevil</name>
    <name type="synonym">Curculio ferrugineus</name>
    <dbReference type="NCBI Taxonomy" id="354439"/>
    <lineage>
        <taxon>Eukaryota</taxon>
        <taxon>Metazoa</taxon>
        <taxon>Ecdysozoa</taxon>
        <taxon>Arthropoda</taxon>
        <taxon>Hexapoda</taxon>
        <taxon>Insecta</taxon>
        <taxon>Pterygota</taxon>
        <taxon>Neoptera</taxon>
        <taxon>Endopterygota</taxon>
        <taxon>Coleoptera</taxon>
        <taxon>Polyphaga</taxon>
        <taxon>Cucujiformia</taxon>
        <taxon>Curculionidae</taxon>
        <taxon>Dryophthorinae</taxon>
        <taxon>Rhynchophorus</taxon>
    </lineage>
</organism>
<dbReference type="InterPro" id="IPR011993">
    <property type="entry name" value="PH-like_dom_sf"/>
</dbReference>
<dbReference type="GO" id="GO:0005085">
    <property type="term" value="F:guanyl-nucleotide exchange factor activity"/>
    <property type="evidence" value="ECO:0007669"/>
    <property type="project" value="UniProtKB-KW"/>
</dbReference>
<dbReference type="InterPro" id="IPR035899">
    <property type="entry name" value="DBL_dom_sf"/>
</dbReference>
<dbReference type="Gene3D" id="1.20.900.10">
    <property type="entry name" value="Dbl homology (DH) domain"/>
    <property type="match status" value="1"/>
</dbReference>
<protein>
    <recommendedName>
        <fullName evidence="2">DH domain-containing protein</fullName>
    </recommendedName>
</protein>
<dbReference type="PROSITE" id="PS50010">
    <property type="entry name" value="DH_2"/>
    <property type="match status" value="1"/>
</dbReference>
<dbReference type="InterPro" id="IPR051336">
    <property type="entry name" value="RhoGEF_Guanine_NuclExch_SF"/>
</dbReference>
<reference evidence="3" key="1">
    <citation type="submission" date="2020-08" db="EMBL/GenBank/DDBJ databases">
        <title>Genome sequencing and assembly of the red palm weevil Rhynchophorus ferrugineus.</title>
        <authorList>
            <person name="Dias G.B."/>
            <person name="Bergman C.M."/>
            <person name="Manee M."/>
        </authorList>
    </citation>
    <scope>NUCLEOTIDE SEQUENCE</scope>
    <source>
        <strain evidence="3">AA-2017</strain>
        <tissue evidence="3">Whole larva</tissue>
    </source>
</reference>
<dbReference type="PANTHER" id="PTHR22826">
    <property type="entry name" value="RHO GUANINE EXCHANGE FACTOR-RELATED"/>
    <property type="match status" value="1"/>
</dbReference>
<dbReference type="GO" id="GO:0019898">
    <property type="term" value="C:extrinsic component of membrane"/>
    <property type="evidence" value="ECO:0007669"/>
    <property type="project" value="TreeGrafter"/>
</dbReference>
<keyword evidence="1" id="KW-0344">Guanine-nucleotide releasing factor</keyword>
<dbReference type="SUPFAM" id="SSF48065">
    <property type="entry name" value="DBL homology domain (DH-domain)"/>
    <property type="match status" value="1"/>
</dbReference>